<keyword evidence="2" id="KW-1133">Transmembrane helix</keyword>
<evidence type="ECO:0000313" key="4">
    <source>
        <dbReference type="EMBL" id="OXV07826.1"/>
    </source>
</evidence>
<dbReference type="AlphaFoldDB" id="A0A232LUN2"/>
<feature type="transmembrane region" description="Helical" evidence="2">
    <location>
        <begin position="176"/>
        <end position="203"/>
    </location>
</feature>
<comment type="caution">
    <text evidence="4">The sequence shown here is derived from an EMBL/GenBank/DDBJ whole genome shotgun (WGS) entry which is preliminary data.</text>
</comment>
<keyword evidence="2" id="KW-0472">Membrane</keyword>
<evidence type="ECO:0000313" key="5">
    <source>
        <dbReference type="Proteomes" id="UP000243515"/>
    </source>
</evidence>
<sequence>MPVEDPEKSRPPGRIRRIIGFLSMLYREYKNFQQANANSRTPARIDQGEADHGGVGSHGINSPGITTPEISFGGINLGGISTGGFNSSGLNSGRLGPIGMGSGGTGHPGVERSNTLRSTRTSEILPANDKLLVFRSLTGIDNAPTLSTIDILGRSAPNLGLYTRVVRAEKRAALEYWIFSTLINACLGLQIIVAASLTAIGAANGPHTLVTLFGAINTVLAGILTYLKGSGMPAKQNHFVQEWTKIRGHIEQREREFCLEACDLDVREEVAIIEKMYDDISSDFQAASSENVFSFGSRDRRSGPTKLPAPAPALKRAEKKGLLDV</sequence>
<evidence type="ECO:0000256" key="2">
    <source>
        <dbReference type="SAM" id="Phobius"/>
    </source>
</evidence>
<name>A0A232LUN2_9EURO</name>
<dbReference type="PANTHER" id="PTHR38793:SF3">
    <property type="entry name" value="SMODS AND SLOG-ASSOCIATING 2TM EFFECTOR DOMAIN-CONTAINING PROTEIN"/>
    <property type="match status" value="1"/>
</dbReference>
<keyword evidence="5" id="KW-1185">Reference proteome</keyword>
<dbReference type="PANTHER" id="PTHR38793">
    <property type="entry name" value="SLATT_FUNGAL DOMAIN-CONTAINING PROTEIN-RELATED"/>
    <property type="match status" value="1"/>
</dbReference>
<feature type="compositionally biased region" description="Low complexity" evidence="1">
    <location>
        <begin position="304"/>
        <end position="314"/>
    </location>
</feature>
<dbReference type="InterPro" id="IPR041622">
    <property type="entry name" value="SLATT_fungi"/>
</dbReference>
<dbReference type="Pfam" id="PF18142">
    <property type="entry name" value="SLATT_fungal"/>
    <property type="match status" value="1"/>
</dbReference>
<dbReference type="EMBL" id="NPHW01004525">
    <property type="protein sequence ID" value="OXV07826.1"/>
    <property type="molecule type" value="Genomic_DNA"/>
</dbReference>
<feature type="region of interest" description="Disordered" evidence="1">
    <location>
        <begin position="295"/>
        <end position="325"/>
    </location>
</feature>
<feature type="compositionally biased region" description="Basic and acidic residues" evidence="1">
    <location>
        <begin position="315"/>
        <end position="325"/>
    </location>
</feature>
<dbReference type="OrthoDB" id="4472872at2759"/>
<gene>
    <name evidence="4" type="ORF">Egran_04410</name>
</gene>
<keyword evidence="2" id="KW-0812">Transmembrane</keyword>
<evidence type="ECO:0000256" key="1">
    <source>
        <dbReference type="SAM" id="MobiDB-lite"/>
    </source>
</evidence>
<accession>A0A232LUN2</accession>
<protein>
    <recommendedName>
        <fullName evidence="3">SMODS and SLOG-associating 2TM effector domain-containing protein</fullName>
    </recommendedName>
</protein>
<feature type="region of interest" description="Disordered" evidence="1">
    <location>
        <begin position="37"/>
        <end position="63"/>
    </location>
</feature>
<dbReference type="NCBIfam" id="NF033635">
    <property type="entry name" value="SLATT_fungal"/>
    <property type="match status" value="1"/>
</dbReference>
<feature type="domain" description="SMODS and SLOG-associating 2TM effector" evidence="3">
    <location>
        <begin position="164"/>
        <end position="281"/>
    </location>
</feature>
<proteinExistence type="predicted"/>
<dbReference type="Proteomes" id="UP000243515">
    <property type="component" value="Unassembled WGS sequence"/>
</dbReference>
<evidence type="ECO:0000259" key="3">
    <source>
        <dbReference type="Pfam" id="PF18142"/>
    </source>
</evidence>
<organism evidence="4 5">
    <name type="scientific">Elaphomyces granulatus</name>
    <dbReference type="NCBI Taxonomy" id="519963"/>
    <lineage>
        <taxon>Eukaryota</taxon>
        <taxon>Fungi</taxon>
        <taxon>Dikarya</taxon>
        <taxon>Ascomycota</taxon>
        <taxon>Pezizomycotina</taxon>
        <taxon>Eurotiomycetes</taxon>
        <taxon>Eurotiomycetidae</taxon>
        <taxon>Eurotiales</taxon>
        <taxon>Elaphomycetaceae</taxon>
        <taxon>Elaphomyces</taxon>
    </lineage>
</organism>
<reference evidence="4 5" key="1">
    <citation type="journal article" date="2015" name="Environ. Microbiol.">
        <title>Metagenome sequence of Elaphomyces granulatus from sporocarp tissue reveals Ascomycota ectomycorrhizal fingerprints of genome expansion and a Proteobacteria-rich microbiome.</title>
        <authorList>
            <person name="Quandt C.A."/>
            <person name="Kohler A."/>
            <person name="Hesse C.N."/>
            <person name="Sharpton T.J."/>
            <person name="Martin F."/>
            <person name="Spatafora J.W."/>
        </authorList>
    </citation>
    <scope>NUCLEOTIDE SEQUENCE [LARGE SCALE GENOMIC DNA]</scope>
    <source>
        <strain evidence="4 5">OSC145934</strain>
    </source>
</reference>
<feature type="transmembrane region" description="Helical" evidence="2">
    <location>
        <begin position="209"/>
        <end position="227"/>
    </location>
</feature>